<keyword evidence="3" id="KW-0032">Aminotransferase</keyword>
<accession>A0A066WUZ5</accession>
<dbReference type="AlphaFoldDB" id="A0A066WUZ5"/>
<dbReference type="Gene3D" id="3.90.1150.10">
    <property type="entry name" value="Aspartate Aminotransferase, domain 1"/>
    <property type="match status" value="1"/>
</dbReference>
<dbReference type="Gene3D" id="3.40.640.10">
    <property type="entry name" value="Type I PLP-dependent aspartate aminotransferase-like (Major domain)"/>
    <property type="match status" value="1"/>
</dbReference>
<dbReference type="GO" id="GO:0008483">
    <property type="term" value="F:transaminase activity"/>
    <property type="evidence" value="ECO:0007669"/>
    <property type="project" value="UniProtKB-KW"/>
</dbReference>
<dbReference type="PANTHER" id="PTHR43795:SF39">
    <property type="entry name" value="AMINOTRANSFERASE CLASS I_CLASSII DOMAIN-CONTAINING PROTEIN"/>
    <property type="match status" value="1"/>
</dbReference>
<dbReference type="PRINTS" id="PR00753">
    <property type="entry name" value="ACCSYNTHASE"/>
</dbReference>
<evidence type="ECO:0000313" key="4">
    <source>
        <dbReference type="Proteomes" id="UP000027238"/>
    </source>
</evidence>
<dbReference type="eggNOG" id="KOG0256">
    <property type="taxonomic scope" value="Eukaryota"/>
</dbReference>
<comment type="caution">
    <text evidence="3">The sequence shown here is derived from an EMBL/GenBank/DDBJ whole genome shotgun (WGS) entry which is preliminary data.</text>
</comment>
<name>A0A066WUZ5_COLSU</name>
<dbReference type="Pfam" id="PF00155">
    <property type="entry name" value="Aminotran_1_2"/>
    <property type="match status" value="1"/>
</dbReference>
<dbReference type="EMBL" id="JMSE01001502">
    <property type="protein sequence ID" value="KDN60512.1"/>
    <property type="molecule type" value="Genomic_DNA"/>
</dbReference>
<keyword evidence="3" id="KW-0808">Transferase</keyword>
<evidence type="ECO:0000256" key="1">
    <source>
        <dbReference type="ARBA" id="ARBA00022898"/>
    </source>
</evidence>
<dbReference type="CDD" id="cd00609">
    <property type="entry name" value="AAT_like"/>
    <property type="match status" value="1"/>
</dbReference>
<gene>
    <name evidence="3" type="ORF">CSUB01_06099</name>
</gene>
<dbReference type="PANTHER" id="PTHR43795">
    <property type="entry name" value="BIFUNCTIONAL ASPARTATE AMINOTRANSFERASE AND GLUTAMATE/ASPARTATE-PREPHENATE AMINOTRANSFERASE-RELATED"/>
    <property type="match status" value="1"/>
</dbReference>
<dbReference type="InterPro" id="IPR015424">
    <property type="entry name" value="PyrdxlP-dep_Trfase"/>
</dbReference>
<dbReference type="InterPro" id="IPR015422">
    <property type="entry name" value="PyrdxlP-dep_Trfase_small"/>
</dbReference>
<dbReference type="GO" id="GO:0006520">
    <property type="term" value="P:amino acid metabolic process"/>
    <property type="evidence" value="ECO:0007669"/>
    <property type="project" value="TreeGrafter"/>
</dbReference>
<keyword evidence="4" id="KW-1185">Reference proteome</keyword>
<organism evidence="3 4">
    <name type="scientific">Colletotrichum sublineola</name>
    <name type="common">Sorghum anthracnose fungus</name>
    <dbReference type="NCBI Taxonomy" id="1173701"/>
    <lineage>
        <taxon>Eukaryota</taxon>
        <taxon>Fungi</taxon>
        <taxon>Dikarya</taxon>
        <taxon>Ascomycota</taxon>
        <taxon>Pezizomycotina</taxon>
        <taxon>Sordariomycetes</taxon>
        <taxon>Hypocreomycetidae</taxon>
        <taxon>Glomerellales</taxon>
        <taxon>Glomerellaceae</taxon>
        <taxon>Colletotrichum</taxon>
        <taxon>Colletotrichum graminicola species complex</taxon>
    </lineage>
</organism>
<protein>
    <submittedName>
        <fullName evidence="3">Putative aminotransferase class I and II</fullName>
    </submittedName>
</protein>
<dbReference type="OMA" id="TYAMSAG"/>
<dbReference type="SUPFAM" id="SSF53383">
    <property type="entry name" value="PLP-dependent transferases"/>
    <property type="match status" value="1"/>
</dbReference>
<keyword evidence="1" id="KW-0663">Pyridoxal phosphate</keyword>
<evidence type="ECO:0000259" key="2">
    <source>
        <dbReference type="Pfam" id="PF00155"/>
    </source>
</evidence>
<evidence type="ECO:0000313" key="3">
    <source>
        <dbReference type="EMBL" id="KDN60512.1"/>
    </source>
</evidence>
<dbReference type="InterPro" id="IPR004839">
    <property type="entry name" value="Aminotransferase_I/II_large"/>
</dbReference>
<dbReference type="GO" id="GO:0030170">
    <property type="term" value="F:pyridoxal phosphate binding"/>
    <property type="evidence" value="ECO:0007669"/>
    <property type="project" value="InterPro"/>
</dbReference>
<dbReference type="InterPro" id="IPR050478">
    <property type="entry name" value="Ethylene_sulfur-biosynth"/>
</dbReference>
<dbReference type="STRING" id="1173701.A0A066WUZ5"/>
<dbReference type="InterPro" id="IPR015421">
    <property type="entry name" value="PyrdxlP-dep_Trfase_major"/>
</dbReference>
<sequence length="465" mass="52018">MSAQNELTPSLQDQRSIAPSSVTDFGLKLEQNSFHAIKNPKGIIDLGSTANELMLDDLSGWTKKNVKKSQLRETLGYEHRQGPASVTKAAAEFIDEHFRVRLPLADDNVLAANDTYILLDILIHNLADEGDTILIPTPSSGISSHDAWAKNAVHVVEVPCNDIPEERLWGPPPPEDAPIQIPELVKRLEAAVEVELSQKRKVRAIFLANPNNPLGPCYAAHVLLQVSQLCVKHEIHLIVDETYAMSAGDRFSSILSLDLNMGVTTVHVLWGMSKDLGFGSLGAAFLATYNRRIYDVMRSSSDSSWVSSSSATVAAKLLSDSKYIRNHYLPALRRRLNKRRKSLEEALDGYDIPYDNSEAGFFVSVDLSKWLELSPPKHDKESTMAFLEYMMEQRVFLEPSETFCSKQPGWYRLGFGGEKETFKLGLQRLLHCLRRLDGKPYTEPFALPTELYFPPSKGMAHFSMT</sequence>
<reference evidence="4" key="1">
    <citation type="journal article" date="2014" name="Genome Announc.">
        <title>Draft genome sequence of Colletotrichum sublineola, a destructive pathogen of cultivated sorghum.</title>
        <authorList>
            <person name="Baroncelli R."/>
            <person name="Sanz-Martin J.M."/>
            <person name="Rech G.E."/>
            <person name="Sukno S.A."/>
            <person name="Thon M.R."/>
        </authorList>
    </citation>
    <scope>NUCLEOTIDE SEQUENCE [LARGE SCALE GENOMIC DNA]</scope>
    <source>
        <strain evidence="4">TX430BB</strain>
    </source>
</reference>
<dbReference type="Proteomes" id="UP000027238">
    <property type="component" value="Unassembled WGS sequence"/>
</dbReference>
<feature type="domain" description="Aminotransferase class I/classII large" evidence="2">
    <location>
        <begin position="43"/>
        <end position="428"/>
    </location>
</feature>
<proteinExistence type="predicted"/>
<dbReference type="HOGENOM" id="CLU_017584_1_3_1"/>
<dbReference type="OrthoDB" id="7042322at2759"/>